<organism evidence="1 2">
    <name type="scientific">Hymenobacter busanensis</name>
    <dbReference type="NCBI Taxonomy" id="2607656"/>
    <lineage>
        <taxon>Bacteria</taxon>
        <taxon>Pseudomonadati</taxon>
        <taxon>Bacteroidota</taxon>
        <taxon>Cytophagia</taxon>
        <taxon>Cytophagales</taxon>
        <taxon>Hymenobacteraceae</taxon>
        <taxon>Hymenobacter</taxon>
    </lineage>
</organism>
<accession>A0A7L5A229</accession>
<dbReference type="EMBL" id="VTWU01000007">
    <property type="protein sequence ID" value="KAA9327089.1"/>
    <property type="molecule type" value="Genomic_DNA"/>
</dbReference>
<protein>
    <submittedName>
        <fullName evidence="1">Uncharacterized protein</fullName>
    </submittedName>
</protein>
<dbReference type="Proteomes" id="UP000326380">
    <property type="component" value="Unassembled WGS sequence"/>
</dbReference>
<reference evidence="1 2" key="1">
    <citation type="submission" date="2019-09" db="EMBL/GenBank/DDBJ databases">
        <title>Genome sequence of Hymenobacter sp. M3.</title>
        <authorList>
            <person name="Srinivasan S."/>
        </authorList>
    </citation>
    <scope>NUCLEOTIDE SEQUENCE [LARGE SCALE GENOMIC DNA]</scope>
    <source>
        <strain evidence="1 2">M3</strain>
    </source>
</reference>
<sequence>MTELHPSLTRAFYEHLEHAISAALRHSRDKSLRRYWCDGILEPEWPKDYQPESVRTSGHIVLRAWIDQGPSQGGGSGAQSIWQLVVKLGLQAYQVYLQGRSLEPCVPASDSDDWILIDPENRMLEVQLL</sequence>
<proteinExistence type="predicted"/>
<comment type="caution">
    <text evidence="1">The sequence shown here is derived from an EMBL/GenBank/DDBJ whole genome shotgun (WGS) entry which is preliminary data.</text>
</comment>
<gene>
    <name evidence="1" type="ORF">F0P96_17775</name>
</gene>
<evidence type="ECO:0000313" key="2">
    <source>
        <dbReference type="Proteomes" id="UP000326380"/>
    </source>
</evidence>
<keyword evidence="2" id="KW-1185">Reference proteome</keyword>
<name>A0A7L5A229_9BACT</name>
<dbReference type="RefSeq" id="WP_151080271.1">
    <property type="nucleotide sequence ID" value="NZ_CP047647.1"/>
</dbReference>
<evidence type="ECO:0000313" key="1">
    <source>
        <dbReference type="EMBL" id="KAA9327089.1"/>
    </source>
</evidence>
<dbReference type="AlphaFoldDB" id="A0A7L5A229"/>